<reference evidence="6 7" key="1">
    <citation type="journal article" date="2017" name="Curr. Biol.">
        <title>Genome architecture and evolution of a unichromosomal asexual nematode.</title>
        <authorList>
            <person name="Fradin H."/>
            <person name="Zegar C."/>
            <person name="Gutwein M."/>
            <person name="Lucas J."/>
            <person name="Kovtun M."/>
            <person name="Corcoran D."/>
            <person name="Baugh L.R."/>
            <person name="Kiontke K."/>
            <person name="Gunsalus K."/>
            <person name="Fitch D.H."/>
            <person name="Piano F."/>
        </authorList>
    </citation>
    <scope>NUCLEOTIDE SEQUENCE [LARGE SCALE GENOMIC DNA]</scope>
    <source>
        <strain evidence="6">PF1309</strain>
    </source>
</reference>
<proteinExistence type="predicted"/>
<dbReference type="PANTHER" id="PTHR24637">
    <property type="entry name" value="COLLAGEN"/>
    <property type="match status" value="1"/>
</dbReference>
<dbReference type="PANTHER" id="PTHR24637:SF418">
    <property type="entry name" value="NEMATODE CUTICLE COLLAGEN N-TERMINAL DOMAIN-CONTAINING PROTEIN"/>
    <property type="match status" value="1"/>
</dbReference>
<feature type="compositionally biased region" description="Low complexity" evidence="4">
    <location>
        <begin position="227"/>
        <end position="236"/>
    </location>
</feature>
<evidence type="ECO:0000256" key="3">
    <source>
        <dbReference type="ARBA" id="ARBA00023157"/>
    </source>
</evidence>
<evidence type="ECO:0000256" key="4">
    <source>
        <dbReference type="SAM" id="MobiDB-lite"/>
    </source>
</evidence>
<comment type="caution">
    <text evidence="6">The sequence shown here is derived from an EMBL/GenBank/DDBJ whole genome shotgun (WGS) entry which is preliminary data.</text>
</comment>
<keyword evidence="7" id="KW-1185">Reference proteome</keyword>
<dbReference type="InterPro" id="IPR002486">
    <property type="entry name" value="Col_cuticle_N"/>
</dbReference>
<dbReference type="InterPro" id="IPR008160">
    <property type="entry name" value="Collagen"/>
</dbReference>
<dbReference type="OrthoDB" id="5858892at2759"/>
<dbReference type="STRING" id="2018661.A0A2A2LU11"/>
<dbReference type="Pfam" id="PF01484">
    <property type="entry name" value="Col_cuticle_N"/>
    <property type="match status" value="1"/>
</dbReference>
<dbReference type="AlphaFoldDB" id="A0A2A2LU11"/>
<dbReference type="Pfam" id="PF01391">
    <property type="entry name" value="Collagen"/>
    <property type="match status" value="1"/>
</dbReference>
<evidence type="ECO:0000313" key="6">
    <source>
        <dbReference type="EMBL" id="PAV89742.1"/>
    </source>
</evidence>
<protein>
    <recommendedName>
        <fullName evidence="5">Nematode cuticle collagen N-terminal domain-containing protein</fullName>
    </recommendedName>
</protein>
<dbReference type="SMART" id="SM01088">
    <property type="entry name" value="Col_cuticle_N"/>
    <property type="match status" value="1"/>
</dbReference>
<dbReference type="GO" id="GO:0042302">
    <property type="term" value="F:structural constituent of cuticle"/>
    <property type="evidence" value="ECO:0007669"/>
    <property type="project" value="InterPro"/>
</dbReference>
<evidence type="ECO:0000313" key="7">
    <source>
        <dbReference type="Proteomes" id="UP000218231"/>
    </source>
</evidence>
<sequence length="277" mass="30058">MAKSRRIKAILSGPFTRFAYLCQAMKEQHQIIVSLSCLASLGALLGLILTLPSLYMEMNDLRDEVVVAVEKFKVDTNSMWIDLMDIQVVHAPPSKPKENPLLRREKRFAELPDWCQCNAMPQCPPGPGPPGMDNVQAASAVDCGNNPTGCVKCPAGPRGPPGPDGERGPKGTDGMPGPNGLSGAGRGPPGKAGEVGDQGKQGEPGQPIRFPRWYNLKYDKFQGPRGQPGKDSQSGKGKQGKPGVRVRLSILGRCIYSRHLEPRAKWARQEQRALMEV</sequence>
<feature type="region of interest" description="Disordered" evidence="4">
    <location>
        <begin position="153"/>
        <end position="244"/>
    </location>
</feature>
<keyword evidence="2" id="KW-0677">Repeat</keyword>
<evidence type="ECO:0000256" key="2">
    <source>
        <dbReference type="ARBA" id="ARBA00022737"/>
    </source>
</evidence>
<gene>
    <name evidence="6" type="ORF">WR25_11213</name>
</gene>
<evidence type="ECO:0000259" key="5">
    <source>
        <dbReference type="SMART" id="SM01088"/>
    </source>
</evidence>
<keyword evidence="3" id="KW-1015">Disulfide bond</keyword>
<name>A0A2A2LU11_9BILA</name>
<dbReference type="Proteomes" id="UP000218231">
    <property type="component" value="Unassembled WGS sequence"/>
</dbReference>
<organism evidence="6 7">
    <name type="scientific">Diploscapter pachys</name>
    <dbReference type="NCBI Taxonomy" id="2018661"/>
    <lineage>
        <taxon>Eukaryota</taxon>
        <taxon>Metazoa</taxon>
        <taxon>Ecdysozoa</taxon>
        <taxon>Nematoda</taxon>
        <taxon>Chromadorea</taxon>
        <taxon>Rhabditida</taxon>
        <taxon>Rhabditina</taxon>
        <taxon>Rhabditomorpha</taxon>
        <taxon>Rhabditoidea</taxon>
        <taxon>Rhabditidae</taxon>
        <taxon>Diploscapter</taxon>
    </lineage>
</organism>
<feature type="domain" description="Nematode cuticle collagen N-terminal" evidence="5">
    <location>
        <begin position="31"/>
        <end position="83"/>
    </location>
</feature>
<dbReference type="EMBL" id="LIAE01006432">
    <property type="protein sequence ID" value="PAV89742.1"/>
    <property type="molecule type" value="Genomic_DNA"/>
</dbReference>
<accession>A0A2A2LU11</accession>
<evidence type="ECO:0000256" key="1">
    <source>
        <dbReference type="ARBA" id="ARBA00011518"/>
    </source>
</evidence>
<comment type="subunit">
    <text evidence="1">Collagen polypeptide chains are complexed within the cuticle by disulfide bonds and other types of covalent cross-links.</text>
</comment>
<feature type="compositionally biased region" description="Gly residues" evidence="4">
    <location>
        <begin position="180"/>
        <end position="190"/>
    </location>
</feature>